<dbReference type="Gene3D" id="2.120.10.30">
    <property type="entry name" value="TolB, C-terminal domain"/>
    <property type="match status" value="2"/>
</dbReference>
<comment type="caution">
    <text evidence="2">The sequence shown here is derived from an EMBL/GenBank/DDBJ whole genome shotgun (WGS) entry which is preliminary data.</text>
</comment>
<dbReference type="PANTHER" id="PTHR46388">
    <property type="entry name" value="NHL REPEAT-CONTAINING PROTEIN 2"/>
    <property type="match status" value="1"/>
</dbReference>
<proteinExistence type="predicted"/>
<accession>A0A7K1YC04</accession>
<dbReference type="AlphaFoldDB" id="A0A7K1YC04"/>
<dbReference type="EMBL" id="WVHT01000006">
    <property type="protein sequence ID" value="MXV52113.1"/>
    <property type="molecule type" value="Genomic_DNA"/>
</dbReference>
<dbReference type="RefSeq" id="WP_160845289.1">
    <property type="nucleotide sequence ID" value="NZ_WVHT01000006.1"/>
</dbReference>
<keyword evidence="1" id="KW-0732">Signal</keyword>
<reference evidence="2 3" key="1">
    <citation type="submission" date="2019-11" db="EMBL/GenBank/DDBJ databases">
        <title>Pedobacter sp. HMF7647 Genome sequencing and assembly.</title>
        <authorList>
            <person name="Kang H."/>
            <person name="Kim H."/>
            <person name="Joh K."/>
        </authorList>
    </citation>
    <scope>NUCLEOTIDE SEQUENCE [LARGE SCALE GENOMIC DNA]</scope>
    <source>
        <strain evidence="2 3">HMF7647</strain>
    </source>
</reference>
<dbReference type="PANTHER" id="PTHR46388:SF2">
    <property type="entry name" value="NHL REPEAT-CONTAINING PROTEIN 2"/>
    <property type="match status" value="1"/>
</dbReference>
<dbReference type="Proteomes" id="UP000466586">
    <property type="component" value="Unassembled WGS sequence"/>
</dbReference>
<organism evidence="2 3">
    <name type="scientific">Hufsiella arboris</name>
    <dbReference type="NCBI Taxonomy" id="2695275"/>
    <lineage>
        <taxon>Bacteria</taxon>
        <taxon>Pseudomonadati</taxon>
        <taxon>Bacteroidota</taxon>
        <taxon>Sphingobacteriia</taxon>
        <taxon>Sphingobacteriales</taxon>
        <taxon>Sphingobacteriaceae</taxon>
        <taxon>Hufsiella</taxon>
    </lineage>
</organism>
<evidence type="ECO:0000313" key="3">
    <source>
        <dbReference type="Proteomes" id="UP000466586"/>
    </source>
</evidence>
<keyword evidence="3" id="KW-1185">Reference proteome</keyword>
<evidence type="ECO:0008006" key="4">
    <source>
        <dbReference type="Google" id="ProtNLM"/>
    </source>
</evidence>
<dbReference type="Gene3D" id="2.40.10.500">
    <property type="match status" value="1"/>
</dbReference>
<gene>
    <name evidence="2" type="ORF">GS399_14135</name>
</gene>
<feature type="signal peptide" evidence="1">
    <location>
        <begin position="1"/>
        <end position="20"/>
    </location>
</feature>
<protein>
    <recommendedName>
        <fullName evidence="4">SMP-30/Gluconolactonase/LRE-like region domain-containing protein</fullName>
    </recommendedName>
</protein>
<dbReference type="SUPFAM" id="SSF63825">
    <property type="entry name" value="YWTD domain"/>
    <property type="match status" value="1"/>
</dbReference>
<dbReference type="SUPFAM" id="SSF101898">
    <property type="entry name" value="NHL repeat"/>
    <property type="match status" value="1"/>
</dbReference>
<feature type="chain" id="PRO_5029458335" description="SMP-30/Gluconolactonase/LRE-like region domain-containing protein" evidence="1">
    <location>
        <begin position="21"/>
        <end position="346"/>
    </location>
</feature>
<dbReference type="InterPro" id="IPR011042">
    <property type="entry name" value="6-blade_b-propeller_TolB-like"/>
</dbReference>
<sequence length="346" mass="37442">MKAFKYTELILFLLFVFCLANCKKDSDDYSYRSSDVALTDGLGKNKVSALADSFYVSTYTTTTLPYLSRLGSAPDGTIYASDYPDDKVFKISPGGIVSVLAEGLNSPFGLKVAKNGDVYVALYFDNRIVKITPQGTVSPVNVGISLSRPTDLAIADNGTLYIADAWHRRIIKLPPAGNASVIAGSGAYGIVDGKGGKARFGYVTTLKLAGDGMLYAIDSKTDSTEITYIRRISLNGEVSTLLRMDGYKEGRRLKDLSSSKRDSVFGQAAHENLFTVNSDNTISFVNLSTRTVKLLSPEPPSSGNFGYVDGPLSSAKFRSINGLSIRSTGIYVADAGNRVIRRIYKR</sequence>
<evidence type="ECO:0000256" key="1">
    <source>
        <dbReference type="SAM" id="SignalP"/>
    </source>
</evidence>
<name>A0A7K1YC04_9SPHI</name>
<evidence type="ECO:0000313" key="2">
    <source>
        <dbReference type="EMBL" id="MXV52113.1"/>
    </source>
</evidence>